<comment type="caution">
    <text evidence="2">The sequence shown here is derived from an EMBL/GenBank/DDBJ whole genome shotgun (WGS) entry which is preliminary data.</text>
</comment>
<protein>
    <recommendedName>
        <fullName evidence="4">Ribbon-helix-helix protein CopG domain-containing protein</fullName>
    </recommendedName>
</protein>
<keyword evidence="3" id="KW-1185">Reference proteome</keyword>
<dbReference type="RefSeq" id="WP_306861910.1">
    <property type="nucleotide sequence ID" value="NZ_JAUSRB010000002.1"/>
</dbReference>
<evidence type="ECO:0008006" key="4">
    <source>
        <dbReference type="Google" id="ProtNLM"/>
    </source>
</evidence>
<feature type="region of interest" description="Disordered" evidence="1">
    <location>
        <begin position="35"/>
        <end position="54"/>
    </location>
</feature>
<name>A0ABT9R5Y9_9ACTN</name>
<dbReference type="EMBL" id="JAUSRB010000002">
    <property type="protein sequence ID" value="MDP9864277.1"/>
    <property type="molecule type" value="Genomic_DNA"/>
</dbReference>
<proteinExistence type="predicted"/>
<organism evidence="2 3">
    <name type="scientific">Streptosporangium brasiliense</name>
    <dbReference type="NCBI Taxonomy" id="47480"/>
    <lineage>
        <taxon>Bacteria</taxon>
        <taxon>Bacillati</taxon>
        <taxon>Actinomycetota</taxon>
        <taxon>Actinomycetes</taxon>
        <taxon>Streptosporangiales</taxon>
        <taxon>Streptosporangiaceae</taxon>
        <taxon>Streptosporangium</taxon>
    </lineage>
</organism>
<reference evidence="2 3" key="1">
    <citation type="submission" date="2023-07" db="EMBL/GenBank/DDBJ databases">
        <title>Sequencing the genomes of 1000 actinobacteria strains.</title>
        <authorList>
            <person name="Klenk H.-P."/>
        </authorList>
    </citation>
    <scope>NUCLEOTIDE SEQUENCE [LARGE SCALE GENOMIC DNA]</scope>
    <source>
        <strain evidence="2 3">DSM 44109</strain>
    </source>
</reference>
<dbReference type="Proteomes" id="UP001230426">
    <property type="component" value="Unassembled WGS sequence"/>
</dbReference>
<evidence type="ECO:0000313" key="3">
    <source>
        <dbReference type="Proteomes" id="UP001230426"/>
    </source>
</evidence>
<gene>
    <name evidence="2" type="ORF">J2S55_003543</name>
</gene>
<accession>A0ABT9R5Y9</accession>
<sequence>MIYPYTGISIDHQSHRKALPVPEFTATVKHMAHPLPAWRGDTGSDKPESTDQDAVMQEPDPIPLWLAHLRPRDGQEKISPSTPDTSITIELDKADFEALSRKARSTGSRIADVIHAAVQREIGNRPHVITLMHRWDLHREDLDTAADALGVDQLSETEWSQIGIRRSRRS</sequence>
<evidence type="ECO:0000313" key="2">
    <source>
        <dbReference type="EMBL" id="MDP9864277.1"/>
    </source>
</evidence>
<evidence type="ECO:0000256" key="1">
    <source>
        <dbReference type="SAM" id="MobiDB-lite"/>
    </source>
</evidence>